<dbReference type="Pfam" id="PF02525">
    <property type="entry name" value="Flavodoxin_2"/>
    <property type="match status" value="1"/>
</dbReference>
<dbReference type="EMBL" id="JAVIDL010000002">
    <property type="protein sequence ID" value="MDQ8934481.1"/>
    <property type="molecule type" value="Genomic_DNA"/>
</dbReference>
<feature type="binding site" evidence="6">
    <location>
        <position position="9"/>
    </location>
    <ligand>
        <name>FMN</name>
        <dbReference type="ChEBI" id="CHEBI:58210"/>
    </ligand>
</feature>
<dbReference type="AlphaFoldDB" id="A0AAW8J5J8"/>
<evidence type="ECO:0000256" key="2">
    <source>
        <dbReference type="ARBA" id="ARBA00022643"/>
    </source>
</evidence>
<comment type="caution">
    <text evidence="8">The sequence shown here is derived from an EMBL/GenBank/DDBJ whole genome shotgun (WGS) entry which is preliminary data.</text>
</comment>
<evidence type="ECO:0000313" key="9">
    <source>
        <dbReference type="Proteomes" id="UP001243844"/>
    </source>
</evidence>
<evidence type="ECO:0000256" key="4">
    <source>
        <dbReference type="ARBA" id="ARBA00023027"/>
    </source>
</evidence>
<dbReference type="PANTHER" id="PTHR43741">
    <property type="entry name" value="FMN-DEPENDENT NADH-AZOREDUCTASE 1"/>
    <property type="match status" value="1"/>
</dbReference>
<evidence type="ECO:0000256" key="3">
    <source>
        <dbReference type="ARBA" id="ARBA00023002"/>
    </source>
</evidence>
<keyword evidence="3 6" id="KW-0560">Oxidoreductase</keyword>
<dbReference type="PANTHER" id="PTHR43741:SF4">
    <property type="entry name" value="FMN-DEPENDENT NADH:QUINONE OXIDOREDUCTASE"/>
    <property type="match status" value="1"/>
</dbReference>
<dbReference type="InterPro" id="IPR003680">
    <property type="entry name" value="Flavodoxin_fold"/>
</dbReference>
<dbReference type="InterPro" id="IPR029039">
    <property type="entry name" value="Flavoprotein-like_sf"/>
</dbReference>
<reference evidence="8" key="1">
    <citation type="submission" date="2023-08" db="EMBL/GenBank/DDBJ databases">
        <title>Emergence of clinically-relevant ST2 carbapenem-resistant Acinetobacter baumannii strains in hospital sewages in Zhejiang, East of China.</title>
        <authorList>
            <person name="Kaichao C."/>
            <person name="Zhang R."/>
        </authorList>
    </citation>
    <scope>NUCLEOTIDE SEQUENCE</scope>
    <source>
        <strain evidence="8">M-RB-37</strain>
    </source>
</reference>
<evidence type="ECO:0000256" key="1">
    <source>
        <dbReference type="ARBA" id="ARBA00022630"/>
    </source>
</evidence>
<name>A0AAW8J5J8_9GAMM</name>
<evidence type="ECO:0000313" key="8">
    <source>
        <dbReference type="EMBL" id="MDQ8934481.1"/>
    </source>
</evidence>
<dbReference type="HAMAP" id="MF_01216">
    <property type="entry name" value="Azoreductase_type1"/>
    <property type="match status" value="1"/>
</dbReference>
<evidence type="ECO:0000256" key="5">
    <source>
        <dbReference type="ARBA" id="ARBA00048542"/>
    </source>
</evidence>
<dbReference type="SUPFAM" id="SSF52218">
    <property type="entry name" value="Flavoproteins"/>
    <property type="match status" value="1"/>
</dbReference>
<dbReference type="GO" id="GO:0009055">
    <property type="term" value="F:electron transfer activity"/>
    <property type="evidence" value="ECO:0007669"/>
    <property type="project" value="UniProtKB-UniRule"/>
</dbReference>
<evidence type="ECO:0000259" key="7">
    <source>
        <dbReference type="Pfam" id="PF02525"/>
    </source>
</evidence>
<accession>A0AAW8J5J8</accession>
<gene>
    <name evidence="6" type="primary">azoR</name>
    <name evidence="8" type="ORF">RFH47_01790</name>
</gene>
<feature type="domain" description="Flavodoxin-like fold" evidence="7">
    <location>
        <begin position="1"/>
        <end position="202"/>
    </location>
</feature>
<dbReference type="GO" id="GO:0016655">
    <property type="term" value="F:oxidoreductase activity, acting on NAD(P)H, quinone or similar compound as acceptor"/>
    <property type="evidence" value="ECO:0007669"/>
    <property type="project" value="InterPro"/>
</dbReference>
<comment type="cofactor">
    <cofactor evidence="6">
        <name>FMN</name>
        <dbReference type="ChEBI" id="CHEBI:58210"/>
    </cofactor>
    <text evidence="6">Binds 1 FMN per subunit.</text>
</comment>
<evidence type="ECO:0000256" key="6">
    <source>
        <dbReference type="HAMAP-Rule" id="MF_01216"/>
    </source>
</evidence>
<dbReference type="InterPro" id="IPR023048">
    <property type="entry name" value="NADH:quinone_OxRdtase_FMN_depd"/>
</dbReference>
<sequence>MKVLHINSSTRDENSQSLLIAKKIIDRLKIKYADNIILDEFNLFEDELPAFDKTAVGAKMALFTGQDSNSREKEAWEGIKKVFDRFADADVYVFNIPLWNNNIPYILKQFIDVVSQPGWAFGFDPNTGYTGLLNGKKAYLVFASGVYFEGIQANFGADFATPYMNDWLKFIGVTDVENIHVSPTVLNADYEKTKAEVIQHVNQLI</sequence>
<comment type="catalytic activity">
    <reaction evidence="5">
        <text>N,N-dimethyl-1,4-phenylenediamine + anthranilate + 2 NAD(+) = 2-(4-dimethylaminophenyl)diazenylbenzoate + 2 NADH + 2 H(+)</text>
        <dbReference type="Rhea" id="RHEA:55872"/>
        <dbReference type="ChEBI" id="CHEBI:15378"/>
        <dbReference type="ChEBI" id="CHEBI:15783"/>
        <dbReference type="ChEBI" id="CHEBI:16567"/>
        <dbReference type="ChEBI" id="CHEBI:57540"/>
        <dbReference type="ChEBI" id="CHEBI:57945"/>
        <dbReference type="ChEBI" id="CHEBI:71579"/>
        <dbReference type="EC" id="1.7.1.17"/>
    </reaction>
    <physiologicalReaction direction="right-to-left" evidence="5">
        <dbReference type="Rhea" id="RHEA:55874"/>
    </physiologicalReaction>
</comment>
<comment type="subunit">
    <text evidence="6">Homodimer.</text>
</comment>
<dbReference type="EC" id="1.6.5.-" evidence="6"/>
<organism evidence="8 9">
    <name type="scientific">Acinetobacter rudis</name>
    <dbReference type="NCBI Taxonomy" id="632955"/>
    <lineage>
        <taxon>Bacteria</taxon>
        <taxon>Pseudomonadati</taxon>
        <taxon>Pseudomonadota</taxon>
        <taxon>Gammaproteobacteria</taxon>
        <taxon>Moraxellales</taxon>
        <taxon>Moraxellaceae</taxon>
        <taxon>Acinetobacter</taxon>
    </lineage>
</organism>
<dbReference type="InterPro" id="IPR050104">
    <property type="entry name" value="FMN-dep_NADH:Q_OxRdtase_AzoR1"/>
</dbReference>
<keyword evidence="2 6" id="KW-0288">FMN</keyword>
<dbReference type="Proteomes" id="UP001243844">
    <property type="component" value="Unassembled WGS sequence"/>
</dbReference>
<keyword evidence="1 6" id="KW-0285">Flavoprotein</keyword>
<feature type="binding site" evidence="6">
    <location>
        <begin position="15"/>
        <end position="17"/>
    </location>
    <ligand>
        <name>FMN</name>
        <dbReference type="ChEBI" id="CHEBI:58210"/>
    </ligand>
</feature>
<comment type="function">
    <text evidence="6">Quinone reductase that provides resistance to thiol-specific stress caused by electrophilic quinones.</text>
</comment>
<protein>
    <recommendedName>
        <fullName evidence="6">FMN dependent NADH:quinone oxidoreductase</fullName>
        <ecNumber evidence="6">1.6.5.-</ecNumber>
    </recommendedName>
    <alternativeName>
        <fullName evidence="6">Azo-dye reductase</fullName>
    </alternativeName>
    <alternativeName>
        <fullName evidence="6">FMN-dependent NADH-azo compound oxidoreductase</fullName>
    </alternativeName>
    <alternativeName>
        <fullName evidence="6">FMN-dependent NADH-azoreductase</fullName>
        <ecNumber evidence="6">1.7.1.17</ecNumber>
    </alternativeName>
</protein>
<proteinExistence type="inferred from homology"/>
<dbReference type="RefSeq" id="WP_308980714.1">
    <property type="nucleotide sequence ID" value="NZ_JAVIDL010000002.1"/>
</dbReference>
<dbReference type="GO" id="GO:0016652">
    <property type="term" value="F:oxidoreductase activity, acting on NAD(P)H as acceptor"/>
    <property type="evidence" value="ECO:0007669"/>
    <property type="project" value="UniProtKB-UniRule"/>
</dbReference>
<dbReference type="EC" id="1.7.1.17" evidence="6"/>
<comment type="function">
    <text evidence="6">Also exhibits azoreductase activity. Catalyzes the reductive cleavage of the azo bond in aromatic azo compounds to the corresponding amines.</text>
</comment>
<dbReference type="GO" id="GO:0010181">
    <property type="term" value="F:FMN binding"/>
    <property type="evidence" value="ECO:0007669"/>
    <property type="project" value="UniProtKB-UniRule"/>
</dbReference>
<dbReference type="Gene3D" id="3.40.50.360">
    <property type="match status" value="1"/>
</dbReference>
<comment type="catalytic activity">
    <reaction evidence="6">
        <text>2 a quinone + NADH + H(+) = 2 a 1,4-benzosemiquinone + NAD(+)</text>
        <dbReference type="Rhea" id="RHEA:65952"/>
        <dbReference type="ChEBI" id="CHEBI:15378"/>
        <dbReference type="ChEBI" id="CHEBI:57540"/>
        <dbReference type="ChEBI" id="CHEBI:57945"/>
        <dbReference type="ChEBI" id="CHEBI:132124"/>
        <dbReference type="ChEBI" id="CHEBI:134225"/>
    </reaction>
</comment>
<keyword evidence="4 6" id="KW-0520">NAD</keyword>
<comment type="similarity">
    <text evidence="6">Belongs to the azoreductase type 1 family.</text>
</comment>
<comment type="caution">
    <text evidence="6">Lacks conserved residue(s) required for the propagation of feature annotation.</text>
</comment>